<protein>
    <submittedName>
        <fullName evidence="1">Uncharacterized protein</fullName>
    </submittedName>
</protein>
<accession>A0A120G5C5</accession>
<dbReference type="EMBL" id="LCYC01000007">
    <property type="protein sequence ID" value="KWV83921.1"/>
    <property type="molecule type" value="Genomic_DNA"/>
</dbReference>
<dbReference type="Proteomes" id="UP000063434">
    <property type="component" value="Unassembled WGS sequence"/>
</dbReference>
<proteinExistence type="predicted"/>
<gene>
    <name evidence="1" type="ORF">PFL603g_00711</name>
</gene>
<name>A0A120G5C5_PSEFL</name>
<organism evidence="1 2">
    <name type="scientific">Pseudomonas fluorescens</name>
    <dbReference type="NCBI Taxonomy" id="294"/>
    <lineage>
        <taxon>Bacteria</taxon>
        <taxon>Pseudomonadati</taxon>
        <taxon>Pseudomonadota</taxon>
        <taxon>Gammaproteobacteria</taxon>
        <taxon>Pseudomonadales</taxon>
        <taxon>Pseudomonadaceae</taxon>
        <taxon>Pseudomonas</taxon>
    </lineage>
</organism>
<reference evidence="1 2" key="1">
    <citation type="submission" date="2015-05" db="EMBL/GenBank/DDBJ databases">
        <title>A genomic and transcriptomic approach to investigate the blue pigment phenotype in Pseudomonas fluorescens.</title>
        <authorList>
            <person name="Andreani N.A."/>
            <person name="Cardazzo B."/>
        </authorList>
    </citation>
    <scope>NUCLEOTIDE SEQUENCE [LARGE SCALE GENOMIC DNA]</scope>
    <source>
        <strain evidence="1 2">Ps_40</strain>
    </source>
</reference>
<dbReference type="PATRIC" id="fig|294.195.peg.758"/>
<comment type="caution">
    <text evidence="1">The sequence shown here is derived from an EMBL/GenBank/DDBJ whole genome shotgun (WGS) entry which is preliminary data.</text>
</comment>
<sequence>MLHSKGAELLIFTTNPMVIRNDQCADNAISLLSQDFLMLRNGQCEHLDCRSRDSQSTQSLVDKISVVEMLNFWSLPR</sequence>
<dbReference type="AlphaFoldDB" id="A0A120G5C5"/>
<evidence type="ECO:0000313" key="2">
    <source>
        <dbReference type="Proteomes" id="UP000063434"/>
    </source>
</evidence>
<evidence type="ECO:0000313" key="1">
    <source>
        <dbReference type="EMBL" id="KWV83921.1"/>
    </source>
</evidence>